<dbReference type="Pfam" id="PF00732">
    <property type="entry name" value="GMC_oxred_N"/>
    <property type="match status" value="1"/>
</dbReference>
<dbReference type="InterPro" id="IPR012132">
    <property type="entry name" value="GMC_OxRdtase"/>
</dbReference>
<protein>
    <recommendedName>
        <fullName evidence="3">Glucose-methanol-choline oxidoreductase N-terminal domain-containing protein</fullName>
    </recommendedName>
</protein>
<sequence>MLVQILICLVSRVASYSAHNEFPRYSRSLDNSTFDYIIIGGGLTGLVVANRLTEDPLKNVLVVENGYIDRSYAAEVPYATLGLNTYDMWNITSAPESRLNNASFFVTVGSVVGGGSVVNGMACTRGSKADYDAWEQLGNPGWGWDGLFPYFLKSTNFTPPLPEIIEDYGVTWNPSVWGDSGPVQVGHPSFFFPDTTPVRNAWMDQGIPNLVDGAAGTLGLSWMPTDVDSRSGTRSSARAAYYDPSAARPNLRLLTGHKVIEILFVPESLEASGVLIRSRADNSTLMVSATKEVILAAGAVFTPQLLQRSGLGPKGILEAANVIVKKDMPAVGANFQDHPTISMAYNISNSTFPTLSALAQNATFNASAWAEYQQNHTGPYTSGRVGNNGDSVIFLPLSSVLDTYQDVVENITSQYALDFLPATYSQNSPLLKGFEAQKKILNDVIIKNQSSCCEFIPSIVGGAAISLQKPLSRGTITLDPSDPDAPPVIRYNTIMNPVDAAIIVAMVRFEREYWASPELARYSPIENLPGTQYQTDEEILDGLVSTAILAPSLAHPSGTCAMMPEDLGGCVGPDLLVYGTEKLSVIDASILPLIPGTHLQMTMYGVGEKAADIIKSRA</sequence>
<name>A0ABR2VE19_9PEZI</name>
<comment type="similarity">
    <text evidence="1">Belongs to the GMC oxidoreductase family.</text>
</comment>
<dbReference type="InterPro" id="IPR000172">
    <property type="entry name" value="GMC_OxRdtase_N"/>
</dbReference>
<dbReference type="Proteomes" id="UP001408356">
    <property type="component" value="Unassembled WGS sequence"/>
</dbReference>
<feature type="signal peptide" evidence="2">
    <location>
        <begin position="1"/>
        <end position="15"/>
    </location>
</feature>
<comment type="caution">
    <text evidence="4">The sequence shown here is derived from an EMBL/GenBank/DDBJ whole genome shotgun (WGS) entry which is preliminary data.</text>
</comment>
<feature type="domain" description="Glucose-methanol-choline oxidoreductase N-terminal" evidence="3">
    <location>
        <begin position="298"/>
        <end position="312"/>
    </location>
</feature>
<dbReference type="InterPro" id="IPR036188">
    <property type="entry name" value="FAD/NAD-bd_sf"/>
</dbReference>
<reference evidence="4 5" key="1">
    <citation type="journal article" date="2024" name="J. Plant Pathol.">
        <title>Sequence and assembly of the genome of Seiridium unicorne, isolate CBS 538.82, causal agent of cypress canker disease.</title>
        <authorList>
            <person name="Scali E."/>
            <person name="Rocca G.D."/>
            <person name="Danti R."/>
            <person name="Garbelotto M."/>
            <person name="Barberini S."/>
            <person name="Baroncelli R."/>
            <person name="Emiliani G."/>
        </authorList>
    </citation>
    <scope>NUCLEOTIDE SEQUENCE [LARGE SCALE GENOMIC DNA]</scope>
    <source>
        <strain evidence="4 5">BM-138-508</strain>
    </source>
</reference>
<dbReference type="SUPFAM" id="SSF51905">
    <property type="entry name" value="FAD/NAD(P)-binding domain"/>
    <property type="match status" value="1"/>
</dbReference>
<evidence type="ECO:0000313" key="4">
    <source>
        <dbReference type="EMBL" id="KAK9425168.1"/>
    </source>
</evidence>
<dbReference type="PANTHER" id="PTHR11552:SF115">
    <property type="entry name" value="DEHYDROGENASE XPTC-RELATED"/>
    <property type="match status" value="1"/>
</dbReference>
<feature type="chain" id="PRO_5047365004" description="Glucose-methanol-choline oxidoreductase N-terminal domain-containing protein" evidence="2">
    <location>
        <begin position="16"/>
        <end position="618"/>
    </location>
</feature>
<dbReference type="InterPro" id="IPR007867">
    <property type="entry name" value="GMC_OxRtase_C"/>
</dbReference>
<dbReference type="PROSITE" id="PS00624">
    <property type="entry name" value="GMC_OXRED_2"/>
    <property type="match status" value="1"/>
</dbReference>
<dbReference type="EMBL" id="JARVKF010000024">
    <property type="protein sequence ID" value="KAK9425168.1"/>
    <property type="molecule type" value="Genomic_DNA"/>
</dbReference>
<organism evidence="4 5">
    <name type="scientific">Seiridium unicorne</name>
    <dbReference type="NCBI Taxonomy" id="138068"/>
    <lineage>
        <taxon>Eukaryota</taxon>
        <taxon>Fungi</taxon>
        <taxon>Dikarya</taxon>
        <taxon>Ascomycota</taxon>
        <taxon>Pezizomycotina</taxon>
        <taxon>Sordariomycetes</taxon>
        <taxon>Xylariomycetidae</taxon>
        <taxon>Amphisphaeriales</taxon>
        <taxon>Sporocadaceae</taxon>
        <taxon>Seiridium</taxon>
    </lineage>
</organism>
<evidence type="ECO:0000259" key="3">
    <source>
        <dbReference type="PROSITE" id="PS00624"/>
    </source>
</evidence>
<dbReference type="Gene3D" id="3.30.560.10">
    <property type="entry name" value="Glucose Oxidase, domain 3"/>
    <property type="match status" value="1"/>
</dbReference>
<gene>
    <name evidence="4" type="ORF">SUNI508_03308</name>
</gene>
<keyword evidence="2" id="KW-0732">Signal</keyword>
<accession>A0ABR2VE19</accession>
<dbReference type="PIRSF" id="PIRSF000137">
    <property type="entry name" value="Alcohol_oxidase"/>
    <property type="match status" value="1"/>
</dbReference>
<evidence type="ECO:0000256" key="1">
    <source>
        <dbReference type="ARBA" id="ARBA00010790"/>
    </source>
</evidence>
<dbReference type="Pfam" id="PF05199">
    <property type="entry name" value="GMC_oxred_C"/>
    <property type="match status" value="1"/>
</dbReference>
<dbReference type="Gene3D" id="3.50.50.60">
    <property type="entry name" value="FAD/NAD(P)-binding domain"/>
    <property type="match status" value="1"/>
</dbReference>
<dbReference type="PANTHER" id="PTHR11552">
    <property type="entry name" value="GLUCOSE-METHANOL-CHOLINE GMC OXIDOREDUCTASE"/>
    <property type="match status" value="1"/>
</dbReference>
<keyword evidence="5" id="KW-1185">Reference proteome</keyword>
<evidence type="ECO:0000256" key="2">
    <source>
        <dbReference type="SAM" id="SignalP"/>
    </source>
</evidence>
<proteinExistence type="inferred from homology"/>
<evidence type="ECO:0000313" key="5">
    <source>
        <dbReference type="Proteomes" id="UP001408356"/>
    </source>
</evidence>
<dbReference type="SUPFAM" id="SSF54373">
    <property type="entry name" value="FAD-linked reductases, C-terminal domain"/>
    <property type="match status" value="1"/>
</dbReference>